<protein>
    <submittedName>
        <fullName evidence="1">Uncharacterized protein</fullName>
    </submittedName>
</protein>
<name>A0A0E9W1I6_ANGAN</name>
<accession>A0A0E9W1I6</accession>
<dbReference type="EMBL" id="GBXM01024371">
    <property type="protein sequence ID" value="JAH84206.1"/>
    <property type="molecule type" value="Transcribed_RNA"/>
</dbReference>
<dbReference type="AlphaFoldDB" id="A0A0E9W1I6"/>
<reference evidence="1" key="2">
    <citation type="journal article" date="2015" name="Fish Shellfish Immunol.">
        <title>Early steps in the European eel (Anguilla anguilla)-Vibrio vulnificus interaction in the gills: Role of the RtxA13 toxin.</title>
        <authorList>
            <person name="Callol A."/>
            <person name="Pajuelo D."/>
            <person name="Ebbesson L."/>
            <person name="Teles M."/>
            <person name="MacKenzie S."/>
            <person name="Amaro C."/>
        </authorList>
    </citation>
    <scope>NUCLEOTIDE SEQUENCE</scope>
</reference>
<evidence type="ECO:0000313" key="1">
    <source>
        <dbReference type="EMBL" id="JAH84206.1"/>
    </source>
</evidence>
<sequence length="34" mass="4169">MFCYYVGIKKHREWYSTCYSLSLQYEALPALSMW</sequence>
<proteinExistence type="predicted"/>
<reference evidence="1" key="1">
    <citation type="submission" date="2014-11" db="EMBL/GenBank/DDBJ databases">
        <authorList>
            <person name="Amaro Gonzalez C."/>
        </authorList>
    </citation>
    <scope>NUCLEOTIDE SEQUENCE</scope>
</reference>
<organism evidence="1">
    <name type="scientific">Anguilla anguilla</name>
    <name type="common">European freshwater eel</name>
    <name type="synonym">Muraena anguilla</name>
    <dbReference type="NCBI Taxonomy" id="7936"/>
    <lineage>
        <taxon>Eukaryota</taxon>
        <taxon>Metazoa</taxon>
        <taxon>Chordata</taxon>
        <taxon>Craniata</taxon>
        <taxon>Vertebrata</taxon>
        <taxon>Euteleostomi</taxon>
        <taxon>Actinopterygii</taxon>
        <taxon>Neopterygii</taxon>
        <taxon>Teleostei</taxon>
        <taxon>Anguilliformes</taxon>
        <taxon>Anguillidae</taxon>
        <taxon>Anguilla</taxon>
    </lineage>
</organism>